<dbReference type="Proteomes" id="UP000073601">
    <property type="component" value="Unassembled WGS sequence"/>
</dbReference>
<evidence type="ECO:0000259" key="2">
    <source>
        <dbReference type="PROSITE" id="PS51549"/>
    </source>
</evidence>
<sequence>MMISTRAFYHFTSESNVLGYNVVKNQSHAGDAMKNGIVLLFTHGFAIAIGFAAGLYALPILVAPEGPSVEVIESTASNASYTGEFRKDLKDSDTFHWGEGKVSISPEAISLMGELAPGPDYKLYLSPEFVETEADFNRLKPQMQQVGDVKTFDNFLVEVPGDIDPSQFNTVIVWCESFGEFITAARYE</sequence>
<protein>
    <submittedName>
        <fullName evidence="3">Electron transfer DM13</fullName>
    </submittedName>
</protein>
<gene>
    <name evidence="3" type="ORF">GMA8713_02177</name>
</gene>
<dbReference type="Pfam" id="PF10517">
    <property type="entry name" value="DM13"/>
    <property type="match status" value="1"/>
</dbReference>
<accession>A0A128F763</accession>
<organism evidence="3 4">
    <name type="scientific">Grimontia marina</name>
    <dbReference type="NCBI Taxonomy" id="646534"/>
    <lineage>
        <taxon>Bacteria</taxon>
        <taxon>Pseudomonadati</taxon>
        <taxon>Pseudomonadota</taxon>
        <taxon>Gammaproteobacteria</taxon>
        <taxon>Vibrionales</taxon>
        <taxon>Vibrionaceae</taxon>
        <taxon>Grimontia</taxon>
    </lineage>
</organism>
<evidence type="ECO:0000313" key="4">
    <source>
        <dbReference type="Proteomes" id="UP000073601"/>
    </source>
</evidence>
<dbReference type="InterPro" id="IPR019545">
    <property type="entry name" value="DM13_domain"/>
</dbReference>
<feature type="transmembrane region" description="Helical" evidence="1">
    <location>
        <begin position="37"/>
        <end position="58"/>
    </location>
</feature>
<evidence type="ECO:0000313" key="3">
    <source>
        <dbReference type="EMBL" id="CZF82320.1"/>
    </source>
</evidence>
<dbReference type="PROSITE" id="PS51549">
    <property type="entry name" value="DM13"/>
    <property type="match status" value="1"/>
</dbReference>
<keyword evidence="1" id="KW-1133">Transmembrane helix</keyword>
<feature type="domain" description="DM13" evidence="2">
    <location>
        <begin position="83"/>
        <end position="188"/>
    </location>
</feature>
<evidence type="ECO:0000256" key="1">
    <source>
        <dbReference type="SAM" id="Phobius"/>
    </source>
</evidence>
<dbReference type="EMBL" id="FIZY01000017">
    <property type="protein sequence ID" value="CZF82320.1"/>
    <property type="molecule type" value="Genomic_DNA"/>
</dbReference>
<reference evidence="4" key="1">
    <citation type="submission" date="2016-02" db="EMBL/GenBank/DDBJ databases">
        <authorList>
            <person name="Rodrigo-Torres Lidia"/>
            <person name="Arahal R.David."/>
        </authorList>
    </citation>
    <scope>NUCLEOTIDE SEQUENCE [LARGE SCALE GENOMIC DNA]</scope>
    <source>
        <strain evidence="4">CECT 8713</strain>
    </source>
</reference>
<dbReference type="AlphaFoldDB" id="A0A128F763"/>
<keyword evidence="1" id="KW-0812">Transmembrane</keyword>
<keyword evidence="4" id="KW-1185">Reference proteome</keyword>
<name>A0A128F763_9GAMM</name>
<keyword evidence="1" id="KW-0472">Membrane</keyword>
<proteinExistence type="predicted"/>